<dbReference type="InterPro" id="IPR002937">
    <property type="entry name" value="Amino_oxidase"/>
</dbReference>
<dbReference type="InterPro" id="IPR036188">
    <property type="entry name" value="FAD/NAD-bd_sf"/>
</dbReference>
<dbReference type="EMBL" id="LGRX02004357">
    <property type="protein sequence ID" value="KAK3280559.1"/>
    <property type="molecule type" value="Genomic_DNA"/>
</dbReference>
<dbReference type="PANTHER" id="PTHR42923">
    <property type="entry name" value="PROTOPORPHYRINOGEN OXIDASE"/>
    <property type="match status" value="1"/>
</dbReference>
<dbReference type="Pfam" id="PF01593">
    <property type="entry name" value="Amino_oxidase"/>
    <property type="match status" value="1"/>
</dbReference>
<protein>
    <recommendedName>
        <fullName evidence="1">Amine oxidase domain-containing protein</fullName>
    </recommendedName>
</protein>
<dbReference type="AlphaFoldDB" id="A0AAE0GLR6"/>
<dbReference type="PANTHER" id="PTHR42923:SF46">
    <property type="entry name" value="AMINE OXIDASE"/>
    <property type="match status" value="1"/>
</dbReference>
<feature type="domain" description="Amine oxidase" evidence="1">
    <location>
        <begin position="22"/>
        <end position="298"/>
    </location>
</feature>
<reference evidence="2 3" key="1">
    <citation type="journal article" date="2015" name="Genome Biol. Evol.">
        <title>Comparative Genomics of a Bacterivorous Green Alga Reveals Evolutionary Causalities and Consequences of Phago-Mixotrophic Mode of Nutrition.</title>
        <authorList>
            <person name="Burns J.A."/>
            <person name="Paasch A."/>
            <person name="Narechania A."/>
            <person name="Kim E."/>
        </authorList>
    </citation>
    <scope>NUCLEOTIDE SEQUENCE [LARGE SCALE GENOMIC DNA]</scope>
    <source>
        <strain evidence="2 3">PLY_AMNH</strain>
    </source>
</reference>
<dbReference type="Gene3D" id="3.50.50.60">
    <property type="entry name" value="FAD/NAD(P)-binding domain"/>
    <property type="match status" value="1"/>
</dbReference>
<evidence type="ECO:0000259" key="1">
    <source>
        <dbReference type="Pfam" id="PF01593"/>
    </source>
</evidence>
<dbReference type="GO" id="GO:0016491">
    <property type="term" value="F:oxidoreductase activity"/>
    <property type="evidence" value="ECO:0007669"/>
    <property type="project" value="InterPro"/>
</dbReference>
<keyword evidence="3" id="KW-1185">Reference proteome</keyword>
<evidence type="ECO:0000313" key="3">
    <source>
        <dbReference type="Proteomes" id="UP001190700"/>
    </source>
</evidence>
<name>A0AAE0GLR6_9CHLO</name>
<dbReference type="SUPFAM" id="SSF51905">
    <property type="entry name" value="FAD/NAD(P)-binding domain"/>
    <property type="match status" value="1"/>
</dbReference>
<proteinExistence type="predicted"/>
<sequence length="489" mass="53757">MARSAEQPHVAVVGAGWGGFGAAKALCEAGCKVTLLDGLPDPTGATPYLTPTGKPFEAGTRGFWKDYPNIEDLVREMGLDEDDVFTEFTASSFFSPDGLEATAPVFSESTFPELPSPFGQVLATFSNFKRIPVADRLTMAGLLYAMLDLNRDEDTFEAYDRMTAHELFLRMGLSKRLVDDFVRPTLLVGLFKPPEELSAAVAMELLYYYALAHQTSFDVRWIKSKSISELIIQPLAKKLIAEHGLEVKGGARVDRVMVDAGTKKVTGLAYTDFKAGGVQCNLDNLDAVVLALGAKGMKGVVGSSPALAKETVEGRLLHCLEKPGIRCEETLRRDAAERRCGETLRRGAAEKRCGDALRRPAAERRCGEALRRRAAERRCGDALRRGAAETRCGDTLRRGAAERRCGEALRRGAAGRRCGEELWRDTAGTRCGDALRKGAAERRCGETLRRGVAERRRGEALRRRAAERRVWIIEKFISQLCWKYGGGNF</sequence>
<accession>A0AAE0GLR6</accession>
<organism evidence="2 3">
    <name type="scientific">Cymbomonas tetramitiformis</name>
    <dbReference type="NCBI Taxonomy" id="36881"/>
    <lineage>
        <taxon>Eukaryota</taxon>
        <taxon>Viridiplantae</taxon>
        <taxon>Chlorophyta</taxon>
        <taxon>Pyramimonadophyceae</taxon>
        <taxon>Pyramimonadales</taxon>
        <taxon>Pyramimonadaceae</taxon>
        <taxon>Cymbomonas</taxon>
    </lineage>
</organism>
<evidence type="ECO:0000313" key="2">
    <source>
        <dbReference type="EMBL" id="KAK3280559.1"/>
    </source>
</evidence>
<comment type="caution">
    <text evidence="2">The sequence shown here is derived from an EMBL/GenBank/DDBJ whole genome shotgun (WGS) entry which is preliminary data.</text>
</comment>
<dbReference type="InterPro" id="IPR050464">
    <property type="entry name" value="Zeta_carotene_desat/Oxidored"/>
</dbReference>
<dbReference type="Proteomes" id="UP001190700">
    <property type="component" value="Unassembled WGS sequence"/>
</dbReference>
<gene>
    <name evidence="2" type="ORF">CYMTET_11604</name>
</gene>